<keyword evidence="3" id="KW-1185">Reference proteome</keyword>
<feature type="chain" id="PRO_5011972525" evidence="1">
    <location>
        <begin position="22"/>
        <end position="85"/>
    </location>
</feature>
<name>A0A267EFM0_9PLAT</name>
<feature type="non-terminal residue" evidence="2">
    <location>
        <position position="85"/>
    </location>
</feature>
<comment type="caution">
    <text evidence="2">The sequence shown here is derived from an EMBL/GenBank/DDBJ whole genome shotgun (WGS) entry which is preliminary data.</text>
</comment>
<protein>
    <submittedName>
        <fullName evidence="2">Uncharacterized protein</fullName>
    </submittedName>
</protein>
<evidence type="ECO:0000256" key="1">
    <source>
        <dbReference type="SAM" id="SignalP"/>
    </source>
</evidence>
<gene>
    <name evidence="2" type="ORF">BOX15_Mlig016747g2</name>
</gene>
<evidence type="ECO:0000313" key="3">
    <source>
        <dbReference type="Proteomes" id="UP000215902"/>
    </source>
</evidence>
<reference evidence="2 3" key="1">
    <citation type="submission" date="2017-06" db="EMBL/GenBank/DDBJ databases">
        <title>A platform for efficient transgenesis in Macrostomum lignano, a flatworm model organism for stem cell research.</title>
        <authorList>
            <person name="Berezikov E."/>
        </authorList>
    </citation>
    <scope>NUCLEOTIDE SEQUENCE [LARGE SCALE GENOMIC DNA]</scope>
    <source>
        <strain evidence="2">DV1</strain>
        <tissue evidence="2">Whole organism</tissue>
    </source>
</reference>
<sequence>MKTYSAAVLLGLALLIATVAFLQYNRQKQRSNQTNNYLAQAAQTTNKKSTDHNNFMQHPTATLKNIKTNDTVSTTKKKHYIPSNA</sequence>
<proteinExistence type="predicted"/>
<dbReference type="AlphaFoldDB" id="A0A267EFM0"/>
<feature type="signal peptide" evidence="1">
    <location>
        <begin position="1"/>
        <end position="21"/>
    </location>
</feature>
<accession>A0A267EFM0</accession>
<keyword evidence="1" id="KW-0732">Signal</keyword>
<dbReference type="EMBL" id="NIVC01002244">
    <property type="protein sequence ID" value="PAA59659.1"/>
    <property type="molecule type" value="Genomic_DNA"/>
</dbReference>
<evidence type="ECO:0000313" key="2">
    <source>
        <dbReference type="EMBL" id="PAA59659.1"/>
    </source>
</evidence>
<dbReference type="Proteomes" id="UP000215902">
    <property type="component" value="Unassembled WGS sequence"/>
</dbReference>
<organism evidence="2 3">
    <name type="scientific">Macrostomum lignano</name>
    <dbReference type="NCBI Taxonomy" id="282301"/>
    <lineage>
        <taxon>Eukaryota</taxon>
        <taxon>Metazoa</taxon>
        <taxon>Spiralia</taxon>
        <taxon>Lophotrochozoa</taxon>
        <taxon>Platyhelminthes</taxon>
        <taxon>Rhabditophora</taxon>
        <taxon>Macrostomorpha</taxon>
        <taxon>Macrostomida</taxon>
        <taxon>Macrostomidae</taxon>
        <taxon>Macrostomum</taxon>
    </lineage>
</organism>